<dbReference type="PANTHER" id="PTHR43597:SF5">
    <property type="entry name" value="SUFE-LIKE PROTEIN 2, CHLOROPLASTIC"/>
    <property type="match status" value="1"/>
</dbReference>
<dbReference type="SUPFAM" id="SSF82649">
    <property type="entry name" value="SufE/NifU"/>
    <property type="match status" value="1"/>
</dbReference>
<dbReference type="PANTHER" id="PTHR43597">
    <property type="entry name" value="SULFUR ACCEPTOR PROTEIN CSDE"/>
    <property type="match status" value="1"/>
</dbReference>
<name>A0A1Y1RU12_9SPIO</name>
<dbReference type="Proteomes" id="UP000192343">
    <property type="component" value="Unassembled WGS sequence"/>
</dbReference>
<comment type="similarity">
    <text evidence="1">Belongs to the SufE family.</text>
</comment>
<comment type="caution">
    <text evidence="3">The sequence shown here is derived from an EMBL/GenBank/DDBJ whole genome shotgun (WGS) entry which is preliminary data.</text>
</comment>
<accession>A0A1Y1RU12</accession>
<dbReference type="InterPro" id="IPR003808">
    <property type="entry name" value="Fe-S_metab-assoc_dom"/>
</dbReference>
<reference evidence="3 4" key="1">
    <citation type="submission" date="2017-03" db="EMBL/GenBank/DDBJ databases">
        <title>Draft Genome sequence of Marispirochaeta sp. strain JC444.</title>
        <authorList>
            <person name="Shivani Y."/>
            <person name="Subhash Y."/>
            <person name="Sasikala C."/>
            <person name="Ramana C."/>
        </authorList>
    </citation>
    <scope>NUCLEOTIDE SEQUENCE [LARGE SCALE GENOMIC DNA]</scope>
    <source>
        <strain evidence="3 4">JC444</strain>
    </source>
</reference>
<gene>
    <name evidence="3" type="ORF">B4O97_16850</name>
</gene>
<dbReference type="Pfam" id="PF02657">
    <property type="entry name" value="SufE"/>
    <property type="match status" value="1"/>
</dbReference>
<feature type="domain" description="Fe-S metabolism associated" evidence="2">
    <location>
        <begin position="10"/>
        <end position="132"/>
    </location>
</feature>
<evidence type="ECO:0000256" key="1">
    <source>
        <dbReference type="ARBA" id="ARBA00010282"/>
    </source>
</evidence>
<dbReference type="STRING" id="1963862.B4O97_16850"/>
<dbReference type="EMBL" id="MWQY01000024">
    <property type="protein sequence ID" value="ORC31815.1"/>
    <property type="molecule type" value="Genomic_DNA"/>
</dbReference>
<dbReference type="Gene3D" id="3.90.1010.10">
    <property type="match status" value="1"/>
</dbReference>
<organism evidence="3 4">
    <name type="scientific">Marispirochaeta aestuarii</name>
    <dbReference type="NCBI Taxonomy" id="1963862"/>
    <lineage>
        <taxon>Bacteria</taxon>
        <taxon>Pseudomonadati</taxon>
        <taxon>Spirochaetota</taxon>
        <taxon>Spirochaetia</taxon>
        <taxon>Spirochaetales</taxon>
        <taxon>Spirochaetaceae</taxon>
        <taxon>Marispirochaeta</taxon>
    </lineage>
</organism>
<dbReference type="AlphaFoldDB" id="A0A1Y1RU12"/>
<sequence>MCVRISDLREDLNLLSSWEERFEYVIDLGKDLPAFPENRKTEEYRVRGCMSRVWVYPRWEETDNTRVFRLLVESDSAIVKGLAAVLVMRYDGVPEADLPEDSSDGLFSELGFAEHISPSRRNGLAALEGRIRSFIDG</sequence>
<evidence type="ECO:0000313" key="3">
    <source>
        <dbReference type="EMBL" id="ORC31815.1"/>
    </source>
</evidence>
<evidence type="ECO:0000259" key="2">
    <source>
        <dbReference type="Pfam" id="PF02657"/>
    </source>
</evidence>
<evidence type="ECO:0000313" key="4">
    <source>
        <dbReference type="Proteomes" id="UP000192343"/>
    </source>
</evidence>
<protein>
    <recommendedName>
        <fullName evidence="2">Fe-S metabolism associated domain-containing protein</fullName>
    </recommendedName>
</protein>
<keyword evidence="4" id="KW-1185">Reference proteome</keyword>
<proteinExistence type="inferred from homology"/>